<evidence type="ECO:0000313" key="2">
    <source>
        <dbReference type="Proteomes" id="UP000325577"/>
    </source>
</evidence>
<name>A0A5J5AXR1_9ASTE</name>
<dbReference type="AlphaFoldDB" id="A0A5J5AXR1"/>
<dbReference type="EMBL" id="CM018040">
    <property type="protein sequence ID" value="KAA8535763.1"/>
    <property type="molecule type" value="Genomic_DNA"/>
</dbReference>
<keyword evidence="2" id="KW-1185">Reference proteome</keyword>
<gene>
    <name evidence="1" type="ORF">F0562_030735</name>
</gene>
<proteinExistence type="predicted"/>
<accession>A0A5J5AXR1</accession>
<sequence length="168" mass="17923">MEEVCIPTSLATSSLPGTQDPIVIDPSVSTSQVLGVAGNLSLSDSARLNPPFFISVSCNAGEYLKQTARGKPEEISVFISKLYTPLTVGDLPGSSILIEALVSAARNVQATLVDQLLSMDPFHPRAMVQEANPVLKLLENCPINVVAFREAIKHYIVTSCELVLAQGD</sequence>
<protein>
    <submittedName>
        <fullName evidence="1">Uncharacterized protein</fullName>
    </submittedName>
</protein>
<evidence type="ECO:0000313" key="1">
    <source>
        <dbReference type="EMBL" id="KAA8535763.1"/>
    </source>
</evidence>
<organism evidence="1 2">
    <name type="scientific">Nyssa sinensis</name>
    <dbReference type="NCBI Taxonomy" id="561372"/>
    <lineage>
        <taxon>Eukaryota</taxon>
        <taxon>Viridiplantae</taxon>
        <taxon>Streptophyta</taxon>
        <taxon>Embryophyta</taxon>
        <taxon>Tracheophyta</taxon>
        <taxon>Spermatophyta</taxon>
        <taxon>Magnoliopsida</taxon>
        <taxon>eudicotyledons</taxon>
        <taxon>Gunneridae</taxon>
        <taxon>Pentapetalae</taxon>
        <taxon>asterids</taxon>
        <taxon>Cornales</taxon>
        <taxon>Nyssaceae</taxon>
        <taxon>Nyssa</taxon>
    </lineage>
</organism>
<reference evidence="1 2" key="1">
    <citation type="submission" date="2019-09" db="EMBL/GenBank/DDBJ databases">
        <title>A chromosome-level genome assembly of the Chinese tupelo Nyssa sinensis.</title>
        <authorList>
            <person name="Yang X."/>
            <person name="Kang M."/>
            <person name="Yang Y."/>
            <person name="Xiong H."/>
            <person name="Wang M."/>
            <person name="Zhang Z."/>
            <person name="Wang Z."/>
            <person name="Wu H."/>
            <person name="Ma T."/>
            <person name="Liu J."/>
            <person name="Xi Z."/>
        </authorList>
    </citation>
    <scope>NUCLEOTIDE SEQUENCE [LARGE SCALE GENOMIC DNA]</scope>
    <source>
        <strain evidence="1">J267</strain>
        <tissue evidence="1">Leaf</tissue>
    </source>
</reference>
<dbReference type="Proteomes" id="UP000325577">
    <property type="component" value="Linkage Group LG17"/>
</dbReference>